<evidence type="ECO:0000313" key="5">
    <source>
        <dbReference type="Proteomes" id="UP000606653"/>
    </source>
</evidence>
<organism evidence="4 5">
    <name type="scientific">Saccharibacillus kuerlensis</name>
    <dbReference type="NCBI Taxonomy" id="459527"/>
    <lineage>
        <taxon>Bacteria</taxon>
        <taxon>Bacillati</taxon>
        <taxon>Bacillota</taxon>
        <taxon>Bacilli</taxon>
        <taxon>Bacillales</taxon>
        <taxon>Paenibacillaceae</taxon>
        <taxon>Saccharibacillus</taxon>
    </lineage>
</organism>
<dbReference type="PIRSF" id="PIRSF005900">
    <property type="entry name" value="Dps"/>
    <property type="match status" value="1"/>
</dbReference>
<dbReference type="PRINTS" id="PR01346">
    <property type="entry name" value="HELNAPAPROT"/>
</dbReference>
<evidence type="ECO:0000256" key="2">
    <source>
        <dbReference type="RuleBase" id="RU003875"/>
    </source>
</evidence>
<dbReference type="InterPro" id="IPR012347">
    <property type="entry name" value="Ferritin-like"/>
</dbReference>
<evidence type="ECO:0000313" key="4">
    <source>
        <dbReference type="EMBL" id="GGN93662.1"/>
    </source>
</evidence>
<comment type="similarity">
    <text evidence="1 2">Belongs to the Dps family.</text>
</comment>
<protein>
    <submittedName>
        <fullName evidence="4">DNA starvation/stationary phase protection protein</fullName>
    </submittedName>
</protein>
<dbReference type="SUPFAM" id="SSF47240">
    <property type="entry name" value="Ferritin-like"/>
    <property type="match status" value="1"/>
</dbReference>
<dbReference type="InterPro" id="IPR023188">
    <property type="entry name" value="DPS_DNA-bd_CS"/>
</dbReference>
<dbReference type="RefSeq" id="WP_018976864.1">
    <property type="nucleotide sequence ID" value="NZ_BMLN01000002.1"/>
</dbReference>
<dbReference type="Pfam" id="PF00210">
    <property type="entry name" value="Ferritin"/>
    <property type="match status" value="1"/>
</dbReference>
<dbReference type="Proteomes" id="UP000606653">
    <property type="component" value="Unassembled WGS sequence"/>
</dbReference>
<dbReference type="PANTHER" id="PTHR42932:SF1">
    <property type="entry name" value="GENERAL STRESS PROTEIN 20U"/>
    <property type="match status" value="1"/>
</dbReference>
<dbReference type="PANTHER" id="PTHR42932">
    <property type="entry name" value="GENERAL STRESS PROTEIN 20U"/>
    <property type="match status" value="1"/>
</dbReference>
<sequence length="157" mass="17805">MENVKTNVNVDSAVELHRALNKQVADWSVLYTKLHNYHWYVKGTHFFTLHAKFEEFYNSAAARMDEVAERLLTIGGAPAATLREHLELTSVSEAKGSETAEEMVRTLITDFRRQAAELEGAIEIAGELEDKVTEDLLIGMKTEVEKDAWMLEAYMGR</sequence>
<feature type="domain" description="Ferritin/DPS" evidence="3">
    <location>
        <begin position="19"/>
        <end position="156"/>
    </location>
</feature>
<dbReference type="EMBL" id="BMLN01000002">
    <property type="protein sequence ID" value="GGN93662.1"/>
    <property type="molecule type" value="Genomic_DNA"/>
</dbReference>
<evidence type="ECO:0000256" key="1">
    <source>
        <dbReference type="ARBA" id="ARBA00009497"/>
    </source>
</evidence>
<gene>
    <name evidence="4" type="ORF">GCM10010969_07660</name>
</gene>
<name>A0ABQ2KUE1_9BACL</name>
<dbReference type="Gene3D" id="1.20.1260.10">
    <property type="match status" value="1"/>
</dbReference>
<comment type="caution">
    <text evidence="4">The sequence shown here is derived from an EMBL/GenBank/DDBJ whole genome shotgun (WGS) entry which is preliminary data.</text>
</comment>
<proteinExistence type="inferred from homology"/>
<dbReference type="InterPro" id="IPR002177">
    <property type="entry name" value="DPS_DNA-bd"/>
</dbReference>
<accession>A0ABQ2KUE1</accession>
<dbReference type="PROSITE" id="PS00818">
    <property type="entry name" value="DPS_1"/>
    <property type="match status" value="1"/>
</dbReference>
<evidence type="ECO:0000259" key="3">
    <source>
        <dbReference type="Pfam" id="PF00210"/>
    </source>
</evidence>
<dbReference type="InterPro" id="IPR008331">
    <property type="entry name" value="Ferritin_DPS_dom"/>
</dbReference>
<keyword evidence="5" id="KW-1185">Reference proteome</keyword>
<dbReference type="PROSITE" id="PS00819">
    <property type="entry name" value="DPS_2"/>
    <property type="match status" value="1"/>
</dbReference>
<reference evidence="5" key="1">
    <citation type="journal article" date="2019" name="Int. J. Syst. Evol. Microbiol.">
        <title>The Global Catalogue of Microorganisms (GCM) 10K type strain sequencing project: providing services to taxonomists for standard genome sequencing and annotation.</title>
        <authorList>
            <consortium name="The Broad Institute Genomics Platform"/>
            <consortium name="The Broad Institute Genome Sequencing Center for Infectious Disease"/>
            <person name="Wu L."/>
            <person name="Ma J."/>
        </authorList>
    </citation>
    <scope>NUCLEOTIDE SEQUENCE [LARGE SCALE GENOMIC DNA]</scope>
    <source>
        <strain evidence="5">CGMCC 1.6964</strain>
    </source>
</reference>
<dbReference type="CDD" id="cd01043">
    <property type="entry name" value="DPS"/>
    <property type="match status" value="1"/>
</dbReference>
<dbReference type="InterPro" id="IPR009078">
    <property type="entry name" value="Ferritin-like_SF"/>
</dbReference>